<dbReference type="AlphaFoldDB" id="M8AHG1"/>
<evidence type="ECO:0008006" key="3">
    <source>
        <dbReference type="Google" id="ProtNLM"/>
    </source>
</evidence>
<feature type="compositionally biased region" description="Low complexity" evidence="1">
    <location>
        <begin position="94"/>
        <end position="110"/>
    </location>
</feature>
<accession>M8AHG1</accession>
<sequence length="211" mass="21516">MAHAGDMAAFYDAWVGREEEIVSDLTGALGARRRDALAPLVDAAMDHVAAYYQRKASLADRDVVAALDQPVAQPAGAHLPVGVGVEARAGVPLRGRLGRRGPAPAPRAGGPARGHGGRREGGGPGGGGHAGVAGGAARAGGAAPAPAAPAERRPGRRGRGRDNYSNDGMHWTELCAYMEGLSFAIQGSDSPIAIEMDWLTTVAMIQDTGIG</sequence>
<proteinExistence type="predicted"/>
<feature type="region of interest" description="Disordered" evidence="1">
    <location>
        <begin position="94"/>
        <end position="166"/>
    </location>
</feature>
<dbReference type="EnsemblPlants" id="EMT03916">
    <property type="protein sequence ID" value="EMT03916"/>
    <property type="gene ID" value="F775_03607"/>
</dbReference>
<reference evidence="2" key="1">
    <citation type="submission" date="2015-06" db="UniProtKB">
        <authorList>
            <consortium name="EnsemblPlants"/>
        </authorList>
    </citation>
    <scope>IDENTIFICATION</scope>
</reference>
<feature type="compositionally biased region" description="Gly residues" evidence="1">
    <location>
        <begin position="122"/>
        <end position="138"/>
    </location>
</feature>
<name>M8AHG1_AEGTA</name>
<feature type="compositionally biased region" description="Low complexity" evidence="1">
    <location>
        <begin position="139"/>
        <end position="149"/>
    </location>
</feature>
<protein>
    <recommendedName>
        <fullName evidence="3">DOG1 domain-containing protein</fullName>
    </recommendedName>
</protein>
<evidence type="ECO:0000256" key="1">
    <source>
        <dbReference type="SAM" id="MobiDB-lite"/>
    </source>
</evidence>
<organism evidence="2">
    <name type="scientific">Aegilops tauschii</name>
    <name type="common">Tausch's goatgrass</name>
    <name type="synonym">Aegilops squarrosa</name>
    <dbReference type="NCBI Taxonomy" id="37682"/>
    <lineage>
        <taxon>Eukaryota</taxon>
        <taxon>Viridiplantae</taxon>
        <taxon>Streptophyta</taxon>
        <taxon>Embryophyta</taxon>
        <taxon>Tracheophyta</taxon>
        <taxon>Spermatophyta</taxon>
        <taxon>Magnoliopsida</taxon>
        <taxon>Liliopsida</taxon>
        <taxon>Poales</taxon>
        <taxon>Poaceae</taxon>
        <taxon>BOP clade</taxon>
        <taxon>Pooideae</taxon>
        <taxon>Triticodae</taxon>
        <taxon>Triticeae</taxon>
        <taxon>Triticinae</taxon>
        <taxon>Aegilops</taxon>
    </lineage>
</organism>
<evidence type="ECO:0000313" key="2">
    <source>
        <dbReference type="EnsemblPlants" id="EMT03916"/>
    </source>
</evidence>